<reference evidence="2" key="2">
    <citation type="submission" date="2022-06" db="UniProtKB">
        <authorList>
            <consortium name="EnsemblMetazoa"/>
        </authorList>
    </citation>
    <scope>IDENTIFICATION</scope>
    <source>
        <strain evidence="2">DF5081</strain>
    </source>
</reference>
<dbReference type="Proteomes" id="UP000005237">
    <property type="component" value="Unassembled WGS sequence"/>
</dbReference>
<dbReference type="AlphaFoldDB" id="A0A8R1IQJ3"/>
<feature type="region of interest" description="Disordered" evidence="1">
    <location>
        <begin position="57"/>
        <end position="87"/>
    </location>
</feature>
<reference evidence="3" key="1">
    <citation type="submission" date="2010-08" db="EMBL/GenBank/DDBJ databases">
        <authorList>
            <consortium name="Caenorhabditis japonica Sequencing Consortium"/>
            <person name="Wilson R.K."/>
        </authorList>
    </citation>
    <scope>NUCLEOTIDE SEQUENCE [LARGE SCALE GENOMIC DNA]</scope>
    <source>
        <strain evidence="3">DF5081</strain>
    </source>
</reference>
<accession>A0A8R1IQJ3</accession>
<dbReference type="EnsemblMetazoa" id="CJA41178.1">
    <property type="protein sequence ID" value="CJA41178.1"/>
    <property type="gene ID" value="WBGene00217026"/>
</dbReference>
<sequence length="87" mass="9835">MVHSSEPLSSFQIKEDDADSHVQLASGSVEVQLMEFVKCLEDHARIVEDLKEAHRELAETSSGDSKDVEFDKESNFNHMSALRRKDS</sequence>
<evidence type="ECO:0000313" key="2">
    <source>
        <dbReference type="EnsemblMetazoa" id="CJA41178.1"/>
    </source>
</evidence>
<evidence type="ECO:0000313" key="3">
    <source>
        <dbReference type="Proteomes" id="UP000005237"/>
    </source>
</evidence>
<protein>
    <submittedName>
        <fullName evidence="2">Uncharacterized protein</fullName>
    </submittedName>
</protein>
<name>A0A8R1IQJ3_CAEJA</name>
<organism evidence="2 3">
    <name type="scientific">Caenorhabditis japonica</name>
    <dbReference type="NCBI Taxonomy" id="281687"/>
    <lineage>
        <taxon>Eukaryota</taxon>
        <taxon>Metazoa</taxon>
        <taxon>Ecdysozoa</taxon>
        <taxon>Nematoda</taxon>
        <taxon>Chromadorea</taxon>
        <taxon>Rhabditida</taxon>
        <taxon>Rhabditina</taxon>
        <taxon>Rhabditomorpha</taxon>
        <taxon>Rhabditoidea</taxon>
        <taxon>Rhabditidae</taxon>
        <taxon>Peloderinae</taxon>
        <taxon>Caenorhabditis</taxon>
    </lineage>
</organism>
<keyword evidence="3" id="KW-1185">Reference proteome</keyword>
<evidence type="ECO:0000256" key="1">
    <source>
        <dbReference type="SAM" id="MobiDB-lite"/>
    </source>
</evidence>
<proteinExistence type="predicted"/>
<feature type="compositionally biased region" description="Basic and acidic residues" evidence="1">
    <location>
        <begin position="57"/>
        <end position="75"/>
    </location>
</feature>